<feature type="transmembrane region" description="Helical" evidence="8">
    <location>
        <begin position="350"/>
        <end position="371"/>
    </location>
</feature>
<dbReference type="STRING" id="1033734.GCA_000285535_01172"/>
<protein>
    <submittedName>
        <fullName evidence="9">Dicarboxylate/amino acid:cation symporter</fullName>
    </submittedName>
</protein>
<sequence length="409" mass="42649">MSLTKKILLGLGLGAVVGLILNVTSPAAFEFANTYIFVPLGQIFLNLIKMLVVPIVLVSITLGVTGLGDPKKLGRIGAKTITYFLATTTFAITIAIALASIFKPGVGGGFNTEGVTYDGATEAPPVMETLINIIPTNPFTSMNDGNMLQIIAFAIFIGFALTVLGEKTKGIVNLFEQANEILMYLVNLVMKTAPYGTFGLIATAIGGQGYAAIKAMLAYFLIVLAALLIHAVVTYGGTIALIAKRNPIEFFKGFAPAMTVAFSTSSSNATLPISMETAQKNLKVPESISSFVQPLGATINMDGTAIMQGVATIFIAQVYGVDLTFTQILVVILTAVLASVGTAGVPGVGLIMLAMVLTAVGLPAEGIGLIIGIDRLLDMTRTAVNITGDAACAVYVAESEKKHLDKTTA</sequence>
<organism evidence="9 10">
    <name type="scientific">Bacillus timonensis</name>
    <dbReference type="NCBI Taxonomy" id="1033734"/>
    <lineage>
        <taxon>Bacteria</taxon>
        <taxon>Bacillati</taxon>
        <taxon>Bacillota</taxon>
        <taxon>Bacilli</taxon>
        <taxon>Bacillales</taxon>
        <taxon>Bacillaceae</taxon>
        <taxon>Bacillus</taxon>
    </lineage>
</organism>
<evidence type="ECO:0000256" key="7">
    <source>
        <dbReference type="ARBA" id="ARBA00023136"/>
    </source>
</evidence>
<feature type="transmembrane region" description="Helical" evidence="8">
    <location>
        <begin position="323"/>
        <end position="344"/>
    </location>
</feature>
<evidence type="ECO:0000256" key="8">
    <source>
        <dbReference type="SAM" id="Phobius"/>
    </source>
</evidence>
<feature type="transmembrane region" description="Helical" evidence="8">
    <location>
        <begin position="147"/>
        <end position="164"/>
    </location>
</feature>
<dbReference type="PANTHER" id="PTHR42865">
    <property type="entry name" value="PROTON/GLUTAMATE-ASPARTATE SYMPORTER"/>
    <property type="match status" value="1"/>
</dbReference>
<evidence type="ECO:0000256" key="3">
    <source>
        <dbReference type="ARBA" id="ARBA00022475"/>
    </source>
</evidence>
<dbReference type="InterPro" id="IPR036458">
    <property type="entry name" value="Na:dicarbo_symporter_sf"/>
</dbReference>
<reference evidence="9 10" key="1">
    <citation type="journal article" date="2019" name="Indoor Air">
        <title>Impacts of indoor surface finishes on bacterial viability.</title>
        <authorList>
            <person name="Hu J."/>
            <person name="Maamar S.B."/>
            <person name="Glawe A.J."/>
            <person name="Gottel N."/>
            <person name="Gilbert J.A."/>
            <person name="Hartmann E.M."/>
        </authorList>
    </citation>
    <scope>NUCLEOTIDE SEQUENCE [LARGE SCALE GENOMIC DNA]</scope>
    <source>
        <strain evidence="9 10">AF060A6</strain>
    </source>
</reference>
<keyword evidence="7 8" id="KW-0472">Membrane</keyword>
<keyword evidence="6 8" id="KW-1133">Transmembrane helix</keyword>
<feature type="transmembrane region" description="Helical" evidence="8">
    <location>
        <begin position="217"/>
        <end position="243"/>
    </location>
</feature>
<name>A0A4V6RSS6_9BACI</name>
<evidence type="ECO:0000256" key="6">
    <source>
        <dbReference type="ARBA" id="ARBA00022989"/>
    </source>
</evidence>
<dbReference type="InterPro" id="IPR001991">
    <property type="entry name" value="Na-dicarboxylate_symporter"/>
</dbReference>
<evidence type="ECO:0000256" key="5">
    <source>
        <dbReference type="ARBA" id="ARBA00022847"/>
    </source>
</evidence>
<dbReference type="RefSeq" id="WP_136381883.1">
    <property type="nucleotide sequence ID" value="NZ_SLUB01000093.1"/>
</dbReference>
<evidence type="ECO:0000256" key="4">
    <source>
        <dbReference type="ARBA" id="ARBA00022692"/>
    </source>
</evidence>
<dbReference type="Proteomes" id="UP000306477">
    <property type="component" value="Unassembled WGS sequence"/>
</dbReference>
<keyword evidence="10" id="KW-1185">Reference proteome</keyword>
<evidence type="ECO:0000256" key="1">
    <source>
        <dbReference type="ARBA" id="ARBA00004651"/>
    </source>
</evidence>
<dbReference type="AlphaFoldDB" id="A0A4V6RSS6"/>
<evidence type="ECO:0000313" key="9">
    <source>
        <dbReference type="EMBL" id="THE09253.1"/>
    </source>
</evidence>
<dbReference type="PRINTS" id="PR00173">
    <property type="entry name" value="EDTRNSPORT"/>
</dbReference>
<feature type="transmembrane region" description="Helical" evidence="8">
    <location>
        <begin position="80"/>
        <end position="102"/>
    </location>
</feature>
<feature type="transmembrane region" description="Helical" evidence="8">
    <location>
        <begin position="184"/>
        <end position="205"/>
    </location>
</feature>
<dbReference type="GO" id="GO:0015293">
    <property type="term" value="F:symporter activity"/>
    <property type="evidence" value="ECO:0007669"/>
    <property type="project" value="UniProtKB-KW"/>
</dbReference>
<accession>A0A4V6RSS6</accession>
<dbReference type="OrthoDB" id="9768885at2"/>
<dbReference type="GO" id="GO:0005886">
    <property type="term" value="C:plasma membrane"/>
    <property type="evidence" value="ECO:0007669"/>
    <property type="project" value="UniProtKB-SubCell"/>
</dbReference>
<keyword evidence="4 8" id="KW-0812">Transmembrane</keyword>
<dbReference type="EMBL" id="SLUB01000093">
    <property type="protein sequence ID" value="THE09253.1"/>
    <property type="molecule type" value="Genomic_DNA"/>
</dbReference>
<evidence type="ECO:0000313" key="10">
    <source>
        <dbReference type="Proteomes" id="UP000306477"/>
    </source>
</evidence>
<dbReference type="SUPFAM" id="SSF118215">
    <property type="entry name" value="Proton glutamate symport protein"/>
    <property type="match status" value="1"/>
</dbReference>
<dbReference type="FunFam" id="1.10.3860.10:FF:000001">
    <property type="entry name" value="C4-dicarboxylate transport protein"/>
    <property type="match status" value="1"/>
</dbReference>
<dbReference type="Pfam" id="PF00375">
    <property type="entry name" value="SDF"/>
    <property type="match status" value="1"/>
</dbReference>
<feature type="transmembrane region" description="Helical" evidence="8">
    <location>
        <begin position="50"/>
        <end position="68"/>
    </location>
</feature>
<gene>
    <name evidence="9" type="ORF">E1I69_23215</name>
</gene>
<keyword evidence="5" id="KW-0769">Symport</keyword>
<proteinExistence type="predicted"/>
<keyword evidence="2" id="KW-0813">Transport</keyword>
<comment type="caution">
    <text evidence="9">The sequence shown here is derived from an EMBL/GenBank/DDBJ whole genome shotgun (WGS) entry which is preliminary data.</text>
</comment>
<dbReference type="PANTHER" id="PTHR42865:SF7">
    <property type="entry name" value="PROTON_GLUTAMATE-ASPARTATE SYMPORTER"/>
    <property type="match status" value="1"/>
</dbReference>
<comment type="subcellular location">
    <subcellularLocation>
        <location evidence="1">Cell membrane</location>
        <topology evidence="1">Multi-pass membrane protein</topology>
    </subcellularLocation>
</comment>
<dbReference type="Gene3D" id="1.10.3860.10">
    <property type="entry name" value="Sodium:dicarboxylate symporter"/>
    <property type="match status" value="1"/>
</dbReference>
<dbReference type="GO" id="GO:0006835">
    <property type="term" value="P:dicarboxylic acid transport"/>
    <property type="evidence" value="ECO:0007669"/>
    <property type="project" value="TreeGrafter"/>
</dbReference>
<keyword evidence="3" id="KW-1003">Cell membrane</keyword>
<evidence type="ECO:0000256" key="2">
    <source>
        <dbReference type="ARBA" id="ARBA00022448"/>
    </source>
</evidence>